<gene>
    <name evidence="2" type="primary">Man2a2_1</name>
    <name evidence="2" type="ORF">GWK47_021624</name>
</gene>
<evidence type="ECO:0000256" key="1">
    <source>
        <dbReference type="SAM" id="MobiDB-lite"/>
    </source>
</evidence>
<organism evidence="2 3">
    <name type="scientific">Chionoecetes opilio</name>
    <name type="common">Atlantic snow crab</name>
    <name type="synonym">Cancer opilio</name>
    <dbReference type="NCBI Taxonomy" id="41210"/>
    <lineage>
        <taxon>Eukaryota</taxon>
        <taxon>Metazoa</taxon>
        <taxon>Ecdysozoa</taxon>
        <taxon>Arthropoda</taxon>
        <taxon>Crustacea</taxon>
        <taxon>Multicrustacea</taxon>
        <taxon>Malacostraca</taxon>
        <taxon>Eumalacostraca</taxon>
        <taxon>Eucarida</taxon>
        <taxon>Decapoda</taxon>
        <taxon>Pleocyemata</taxon>
        <taxon>Brachyura</taxon>
        <taxon>Eubrachyura</taxon>
        <taxon>Majoidea</taxon>
        <taxon>Majidae</taxon>
        <taxon>Chionoecetes</taxon>
    </lineage>
</organism>
<dbReference type="GO" id="GO:0030246">
    <property type="term" value="F:carbohydrate binding"/>
    <property type="evidence" value="ECO:0007669"/>
    <property type="project" value="InterPro"/>
</dbReference>
<reference evidence="2" key="1">
    <citation type="submission" date="2020-07" db="EMBL/GenBank/DDBJ databases">
        <title>The High-quality genome of the commercially important snow crab, Chionoecetes opilio.</title>
        <authorList>
            <person name="Jeong J.-H."/>
            <person name="Ryu S."/>
        </authorList>
    </citation>
    <scope>NUCLEOTIDE SEQUENCE</scope>
    <source>
        <strain evidence="2">MADBK_172401_WGS</strain>
        <tissue evidence="2">Digestive gland</tissue>
    </source>
</reference>
<feature type="compositionally biased region" description="Pro residues" evidence="1">
    <location>
        <begin position="72"/>
        <end position="90"/>
    </location>
</feature>
<dbReference type="GO" id="GO:0005975">
    <property type="term" value="P:carbohydrate metabolic process"/>
    <property type="evidence" value="ECO:0007669"/>
    <property type="project" value="InterPro"/>
</dbReference>
<accession>A0A8J4XNH2</accession>
<keyword evidence="3" id="KW-1185">Reference proteome</keyword>
<dbReference type="Proteomes" id="UP000770661">
    <property type="component" value="Unassembled WGS sequence"/>
</dbReference>
<protein>
    <submittedName>
        <fullName evidence="2">Alpha-mannosidase 2x</fullName>
    </submittedName>
</protein>
<proteinExistence type="predicted"/>
<dbReference type="AlphaFoldDB" id="A0A8J4XNH2"/>
<dbReference type="SUPFAM" id="SSF74650">
    <property type="entry name" value="Galactose mutarotase-like"/>
    <property type="match status" value="1"/>
</dbReference>
<feature type="region of interest" description="Disordered" evidence="1">
    <location>
        <begin position="71"/>
        <end position="92"/>
    </location>
</feature>
<evidence type="ECO:0000313" key="3">
    <source>
        <dbReference type="Proteomes" id="UP000770661"/>
    </source>
</evidence>
<dbReference type="EMBL" id="JACEEZ010023664">
    <property type="protein sequence ID" value="KAG0710991.1"/>
    <property type="molecule type" value="Genomic_DNA"/>
</dbReference>
<dbReference type="OrthoDB" id="10261055at2759"/>
<dbReference type="GO" id="GO:0003824">
    <property type="term" value="F:catalytic activity"/>
    <property type="evidence" value="ECO:0007669"/>
    <property type="project" value="InterPro"/>
</dbReference>
<dbReference type="InterPro" id="IPR011013">
    <property type="entry name" value="Gal_mutarotase_sf_dom"/>
</dbReference>
<name>A0A8J4XNH2_CHIOP</name>
<comment type="caution">
    <text evidence="2">The sequence shown here is derived from an EMBL/GenBank/DDBJ whole genome shotgun (WGS) entry which is preliminary data.</text>
</comment>
<sequence length="171" mass="18701">MTHYKPESNPSQETQTAFPSLLSHSSLHSLLYPLLLLLPTDKTGAVRSRWNVTGDLPCDVHLVTLRTMLEAPRPPSPADQDAPPSPPSHAPGPFTSLVLHRLGFDCGFKSPGLSCSTNGGKVRLSDLFPTVFGERVHQMSLSMLYEGVDMTKAYTLSLQPMEVYALQLARS</sequence>
<evidence type="ECO:0000313" key="2">
    <source>
        <dbReference type="EMBL" id="KAG0710991.1"/>
    </source>
</evidence>